<protein>
    <submittedName>
        <fullName evidence="2">Uncharacterized protein</fullName>
    </submittedName>
</protein>
<dbReference type="AlphaFoldDB" id="A0A448XKG9"/>
<proteinExistence type="predicted"/>
<gene>
    <name evidence="2" type="ORF">PXEA_LOCUS32236</name>
</gene>
<dbReference type="EMBL" id="CAAALY010259015">
    <property type="protein sequence ID" value="VEL38796.1"/>
    <property type="molecule type" value="Genomic_DNA"/>
</dbReference>
<name>A0A448XKG9_9PLAT</name>
<evidence type="ECO:0000313" key="3">
    <source>
        <dbReference type="Proteomes" id="UP000784294"/>
    </source>
</evidence>
<dbReference type="Proteomes" id="UP000784294">
    <property type="component" value="Unassembled WGS sequence"/>
</dbReference>
<evidence type="ECO:0000313" key="2">
    <source>
        <dbReference type="EMBL" id="VEL38796.1"/>
    </source>
</evidence>
<evidence type="ECO:0000256" key="1">
    <source>
        <dbReference type="SAM" id="MobiDB-lite"/>
    </source>
</evidence>
<reference evidence="2" key="1">
    <citation type="submission" date="2018-11" db="EMBL/GenBank/DDBJ databases">
        <authorList>
            <consortium name="Pathogen Informatics"/>
        </authorList>
    </citation>
    <scope>NUCLEOTIDE SEQUENCE</scope>
</reference>
<comment type="caution">
    <text evidence="2">The sequence shown here is derived from an EMBL/GenBank/DDBJ whole genome shotgun (WGS) entry which is preliminary data.</text>
</comment>
<feature type="region of interest" description="Disordered" evidence="1">
    <location>
        <begin position="80"/>
        <end position="107"/>
    </location>
</feature>
<organism evidence="2 3">
    <name type="scientific">Protopolystoma xenopodis</name>
    <dbReference type="NCBI Taxonomy" id="117903"/>
    <lineage>
        <taxon>Eukaryota</taxon>
        <taxon>Metazoa</taxon>
        <taxon>Spiralia</taxon>
        <taxon>Lophotrochozoa</taxon>
        <taxon>Platyhelminthes</taxon>
        <taxon>Monogenea</taxon>
        <taxon>Polyopisthocotylea</taxon>
        <taxon>Polystomatidea</taxon>
        <taxon>Polystomatidae</taxon>
        <taxon>Protopolystoma</taxon>
    </lineage>
</organism>
<accession>A0A448XKG9</accession>
<keyword evidence="3" id="KW-1185">Reference proteome</keyword>
<feature type="compositionally biased region" description="Basic and acidic residues" evidence="1">
    <location>
        <begin position="89"/>
        <end position="100"/>
    </location>
</feature>
<sequence length="158" mass="17408">MRGGAANRSVPLGRLVVNPSNQVVTTSPVRHDAYSFFYRPSLTYPHTCMRVSENVLSASDVPTQLPWLLTKRATVSEGIRADAVSPRPRSREPCPADSGHKSRATWRHRHLQRKVGCPRFRSLSLSLSLSDARACRDIALPTIRSLALALPSSYADSS</sequence>